<sequence>MKIDPDIIDRAARVTRKKLGYTPSEIIEVLETILPTVADRHELRTALEEYEKTAQYRPMTGELIREARKKCFFFTAEQFGPLLGFKDSGSIRSTMSNLENGRTEVTEMVSRLARAYLAGHRPPDWPQTPKLKKPSVLDKKSSSIGAFF</sequence>
<gene>
    <name evidence="1" type="ORF">KGB56_26600</name>
</gene>
<reference evidence="1 2" key="1">
    <citation type="journal article" date="2021" name="Angew. Chem. Int. Ed. Engl.">
        <title>A novel family of nonribosomal peptides modulate collective behavior in Pseudovibrio bacteria isolated from marine sponges.</title>
        <authorList>
            <person name="Ioca L.P."/>
            <person name="Dai Y."/>
            <person name="Kunakom S."/>
            <person name="Diaz-Espinosa J."/>
            <person name="Krunic A."/>
            <person name="Crnkovic C.M."/>
            <person name="Orjala J."/>
            <person name="Sanchez L.M."/>
            <person name="Ferreira A.G."/>
            <person name="Berlinck R.G.S."/>
            <person name="Eustaquio A.S."/>
        </authorList>
    </citation>
    <scope>NUCLEOTIDE SEQUENCE [LARGE SCALE GENOMIC DNA]</scope>
    <source>
        <strain evidence="1 2">Ab134</strain>
        <plasmid evidence="1 2">pAb134-04</plasmid>
    </source>
</reference>
<dbReference type="Proteomes" id="UP000680706">
    <property type="component" value="Plasmid pAb134-04"/>
</dbReference>
<evidence type="ECO:0000313" key="1">
    <source>
        <dbReference type="EMBL" id="QUS59164.1"/>
    </source>
</evidence>
<evidence type="ECO:0000313" key="2">
    <source>
        <dbReference type="Proteomes" id="UP000680706"/>
    </source>
</evidence>
<keyword evidence="2" id="KW-1185">Reference proteome</keyword>
<name>A0ABX8AVS8_9HYPH</name>
<dbReference type="RefSeq" id="WP_075701537.1">
    <property type="nucleotide sequence ID" value="NZ_CP074130.1"/>
</dbReference>
<organism evidence="1 2">
    <name type="scientific">Pseudovibrio brasiliensis</name>
    <dbReference type="NCBI Taxonomy" id="1898042"/>
    <lineage>
        <taxon>Bacteria</taxon>
        <taxon>Pseudomonadati</taxon>
        <taxon>Pseudomonadota</taxon>
        <taxon>Alphaproteobacteria</taxon>
        <taxon>Hyphomicrobiales</taxon>
        <taxon>Stappiaceae</taxon>
        <taxon>Pseudovibrio</taxon>
    </lineage>
</organism>
<accession>A0ABX8AVS8</accession>
<dbReference type="CDD" id="cd00093">
    <property type="entry name" value="HTH_XRE"/>
    <property type="match status" value="1"/>
</dbReference>
<dbReference type="InterPro" id="IPR001387">
    <property type="entry name" value="Cro/C1-type_HTH"/>
</dbReference>
<dbReference type="EMBL" id="CP074130">
    <property type="protein sequence ID" value="QUS59164.1"/>
    <property type="molecule type" value="Genomic_DNA"/>
</dbReference>
<proteinExistence type="predicted"/>
<protein>
    <submittedName>
        <fullName evidence="1">Helix-turn-helix transcriptional regulator</fullName>
    </submittedName>
</protein>
<keyword evidence="1" id="KW-0614">Plasmid</keyword>
<geneLocation type="plasmid" evidence="1 2">
    <name>pAb134-04</name>
</geneLocation>